<dbReference type="AlphaFoldDB" id="A0AAE8G0L1"/>
<comment type="caution">
    <text evidence="5">The sequence shown here is derived from an EMBL/GenBank/DDBJ whole genome shotgun (WGS) entry which is preliminary data.</text>
</comment>
<evidence type="ECO:0000256" key="1">
    <source>
        <dbReference type="ARBA" id="ARBA00010990"/>
    </source>
</evidence>
<dbReference type="GO" id="GO:0019878">
    <property type="term" value="P:lysine biosynthetic process via aminoadipic acid"/>
    <property type="evidence" value="ECO:0007669"/>
    <property type="project" value="TreeGrafter"/>
</dbReference>
<dbReference type="EMBL" id="RJOO01000002">
    <property type="protein sequence ID" value="RSJ23709.1"/>
    <property type="molecule type" value="Genomic_DNA"/>
</dbReference>
<reference evidence="5 6" key="1">
    <citation type="submission" date="2018-11" db="EMBL/GenBank/DDBJ databases">
        <title>Species Designations Belie Phenotypic and Genotypic Heterogeneity in Oral Streptococci.</title>
        <authorList>
            <person name="Velsko I."/>
        </authorList>
    </citation>
    <scope>NUCLEOTIDE SEQUENCE [LARGE SCALE GENOMIC DNA]</scope>
    <source>
        <strain evidence="5 6">KLC02</strain>
    </source>
</reference>
<evidence type="ECO:0000313" key="6">
    <source>
        <dbReference type="Proteomes" id="UP000267137"/>
    </source>
</evidence>
<evidence type="ECO:0000313" key="5">
    <source>
        <dbReference type="EMBL" id="RSJ23709.1"/>
    </source>
</evidence>
<dbReference type="EC" id="2.7.8.-" evidence="5"/>
<dbReference type="InterPro" id="IPR050559">
    <property type="entry name" value="P-Pant_transferase_sf"/>
</dbReference>
<dbReference type="GO" id="GO:0000287">
    <property type="term" value="F:magnesium ion binding"/>
    <property type="evidence" value="ECO:0007669"/>
    <property type="project" value="InterPro"/>
</dbReference>
<evidence type="ECO:0000256" key="2">
    <source>
        <dbReference type="ARBA" id="ARBA00022679"/>
    </source>
</evidence>
<dbReference type="InterPro" id="IPR008278">
    <property type="entry name" value="4-PPantetheinyl_Trfase_dom"/>
</dbReference>
<accession>A0AAE8G0L1</accession>
<feature type="domain" description="4'-phosphopantetheinyl transferase" evidence="3">
    <location>
        <begin position="104"/>
        <end position="174"/>
    </location>
</feature>
<dbReference type="GO" id="GO:0005829">
    <property type="term" value="C:cytosol"/>
    <property type="evidence" value="ECO:0007669"/>
    <property type="project" value="TreeGrafter"/>
</dbReference>
<feature type="domain" description="4'-phosphopantetheinyl transferase N-terminal" evidence="4">
    <location>
        <begin position="19"/>
        <end position="98"/>
    </location>
</feature>
<evidence type="ECO:0000259" key="3">
    <source>
        <dbReference type="Pfam" id="PF01648"/>
    </source>
</evidence>
<dbReference type="Pfam" id="PF22624">
    <property type="entry name" value="AASDHPPT_N"/>
    <property type="match status" value="1"/>
</dbReference>
<dbReference type="SUPFAM" id="SSF56214">
    <property type="entry name" value="4'-phosphopantetheinyl transferase"/>
    <property type="match status" value="2"/>
</dbReference>
<keyword evidence="2 5" id="KW-0808">Transferase</keyword>
<dbReference type="InterPro" id="IPR055066">
    <property type="entry name" value="AASDHPPT_N"/>
</dbReference>
<dbReference type="InterPro" id="IPR037143">
    <property type="entry name" value="4-PPantetheinyl_Trfase_dom_sf"/>
</dbReference>
<comment type="similarity">
    <text evidence="1">Belongs to the P-Pant transferase superfamily. Gsp/Sfp/HetI/AcpT family.</text>
</comment>
<dbReference type="Proteomes" id="UP000267137">
    <property type="component" value="Unassembled WGS sequence"/>
</dbReference>
<dbReference type="PANTHER" id="PTHR12215">
    <property type="entry name" value="PHOSPHOPANTETHEINE TRANSFERASE"/>
    <property type="match status" value="1"/>
</dbReference>
<dbReference type="PANTHER" id="PTHR12215:SF10">
    <property type="entry name" value="L-AMINOADIPATE-SEMIALDEHYDE DEHYDROGENASE-PHOSPHOPANTETHEINYL TRANSFERASE"/>
    <property type="match status" value="1"/>
</dbReference>
<evidence type="ECO:0000259" key="4">
    <source>
        <dbReference type="Pfam" id="PF22624"/>
    </source>
</evidence>
<dbReference type="Gene3D" id="3.90.470.20">
    <property type="entry name" value="4'-phosphopantetheinyl transferase domain"/>
    <property type="match status" value="2"/>
</dbReference>
<name>A0AAE8G0L1_STRIT</name>
<proteinExistence type="inferred from homology"/>
<gene>
    <name evidence="5" type="primary">sfp</name>
    <name evidence="5" type="ORF">D8827_04160</name>
</gene>
<organism evidence="5 6">
    <name type="scientific">Streptococcus intermedius</name>
    <dbReference type="NCBI Taxonomy" id="1338"/>
    <lineage>
        <taxon>Bacteria</taxon>
        <taxon>Bacillati</taxon>
        <taxon>Bacillota</taxon>
        <taxon>Bacilli</taxon>
        <taxon>Lactobacillales</taxon>
        <taxon>Streptococcaceae</taxon>
        <taxon>Streptococcus</taxon>
        <taxon>Streptococcus anginosus group</taxon>
    </lineage>
</organism>
<protein>
    <submittedName>
        <fullName evidence="5">4'-phosphopantetheinyl transferase sfp</fullName>
        <ecNumber evidence="5">2.7.8.-</ecNumber>
    </submittedName>
</protein>
<dbReference type="Pfam" id="PF01648">
    <property type="entry name" value="ACPS"/>
    <property type="match status" value="1"/>
</dbReference>
<sequence length="228" mass="26878">MLNIYYINIEGMDYNSLYDNFFEILSEEKRQKISSYIFDKDKMQSIISELLVRYALIHDFGFKKNEINFLKNPFGKPKIEFSSIQYNISHSDDIVVCAIGNGTIGIDIEKEEDIDFDNLITFFHLKERLFLESKPFQERKRLFYRMWCAKEAYLKYKGIGLLKSLDSFNIDLEKLIVFDGGKMKDRISCYLLENFVGYSCAVCHNIEGEDLSNLKITKVMFNKLYILK</sequence>
<dbReference type="RefSeq" id="WP_003074124.1">
    <property type="nucleotide sequence ID" value="NZ_CP053999.1"/>
</dbReference>
<dbReference type="GO" id="GO:0008897">
    <property type="term" value="F:holo-[acyl-carrier-protein] synthase activity"/>
    <property type="evidence" value="ECO:0007669"/>
    <property type="project" value="InterPro"/>
</dbReference>